<organism evidence="1 2">
    <name type="scientific">Leyella stercorea DSM 18206</name>
    <dbReference type="NCBI Taxonomy" id="1002367"/>
    <lineage>
        <taxon>Bacteria</taxon>
        <taxon>Pseudomonadati</taxon>
        <taxon>Bacteroidota</taxon>
        <taxon>Bacteroidia</taxon>
        <taxon>Bacteroidales</taxon>
        <taxon>Prevotellaceae</taxon>
        <taxon>Leyella</taxon>
    </lineage>
</organism>
<accession>G6AZY0</accession>
<dbReference type="AlphaFoldDB" id="G6AZY0"/>
<evidence type="ECO:0000313" key="1">
    <source>
        <dbReference type="EMBL" id="EHJ38043.1"/>
    </source>
</evidence>
<sequence length="201" mass="22536">MESIAHKIENRIKGFGRGKIFFADDFLDLGSSDAIRQTLLRLTKSGVIIRVAQGIYCYPEIDETLGLGVIYPTDIQIAEALAERSHSKIVPTGDYALNVLGLSTQVPLNSVFLTNGKSRRISVSGNRSITFKNTAPRNLAFTNRLAMLVNSALKSIKNVNVTPKQTDHIYYLLRQEKKEDVLVDLKLMPVWIRKIVQNAYE</sequence>
<name>G6AZY0_9BACT</name>
<dbReference type="eggNOG" id="COG5340">
    <property type="taxonomic scope" value="Bacteria"/>
</dbReference>
<dbReference type="Proteomes" id="UP000004407">
    <property type="component" value="Unassembled WGS sequence"/>
</dbReference>
<protein>
    <recommendedName>
        <fullName evidence="3">Type IV toxin-antitoxin system AbiEi family antitoxin domain-containing protein</fullName>
    </recommendedName>
</protein>
<reference evidence="1 2" key="1">
    <citation type="submission" date="2011-08" db="EMBL/GenBank/DDBJ databases">
        <authorList>
            <person name="Weinstock G."/>
            <person name="Sodergren E."/>
            <person name="Clifton S."/>
            <person name="Fulton L."/>
            <person name="Fulton B."/>
            <person name="Courtney L."/>
            <person name="Fronick C."/>
            <person name="Harrison M."/>
            <person name="Strong C."/>
            <person name="Farmer C."/>
            <person name="Delahaunty K."/>
            <person name="Markovic C."/>
            <person name="Hall O."/>
            <person name="Minx P."/>
            <person name="Tomlinson C."/>
            <person name="Mitreva M."/>
            <person name="Hou S."/>
            <person name="Chen J."/>
            <person name="Wollam A."/>
            <person name="Pepin K.H."/>
            <person name="Johnson M."/>
            <person name="Bhonagiri V."/>
            <person name="Zhang X."/>
            <person name="Suruliraj S."/>
            <person name="Warren W."/>
            <person name="Chinwalla A."/>
            <person name="Mardis E.R."/>
            <person name="Wilson R.K."/>
        </authorList>
    </citation>
    <scope>NUCLEOTIDE SEQUENCE [LARGE SCALE GENOMIC DNA]</scope>
    <source>
        <strain evidence="1 2">DSM 18206</strain>
    </source>
</reference>
<evidence type="ECO:0000313" key="2">
    <source>
        <dbReference type="Proteomes" id="UP000004407"/>
    </source>
</evidence>
<dbReference type="EMBL" id="AFZZ01000189">
    <property type="protein sequence ID" value="EHJ38043.1"/>
    <property type="molecule type" value="Genomic_DNA"/>
</dbReference>
<proteinExistence type="predicted"/>
<evidence type="ECO:0008006" key="3">
    <source>
        <dbReference type="Google" id="ProtNLM"/>
    </source>
</evidence>
<dbReference type="Pfam" id="PF19570">
    <property type="entry name" value="DUF6088"/>
    <property type="match status" value="1"/>
</dbReference>
<comment type="caution">
    <text evidence="1">The sequence shown here is derived from an EMBL/GenBank/DDBJ whole genome shotgun (WGS) entry which is preliminary data.</text>
</comment>
<gene>
    <name evidence="1" type="ORF">HMPREF0673_02197</name>
</gene>
<dbReference type="RefSeq" id="WP_007901483.1">
    <property type="nucleotide sequence ID" value="NZ_JH379449.1"/>
</dbReference>
<dbReference type="GeneID" id="78337713"/>
<dbReference type="HOGENOM" id="CLU_067316_1_0_10"/>
<dbReference type="InterPro" id="IPR045738">
    <property type="entry name" value="DUF6088"/>
</dbReference>